<dbReference type="Gene3D" id="1.20.5.500">
    <property type="entry name" value="Single helix bin"/>
    <property type="match status" value="1"/>
</dbReference>
<reference evidence="7" key="1">
    <citation type="journal article" date="2018" name="Nat. Microbiol.">
        <title>Leveraging single-cell genomics to expand the fungal tree of life.</title>
        <authorList>
            <person name="Ahrendt S.R."/>
            <person name="Quandt C.A."/>
            <person name="Ciobanu D."/>
            <person name="Clum A."/>
            <person name="Salamov A."/>
            <person name="Andreopoulos B."/>
            <person name="Cheng J.F."/>
            <person name="Woyke T."/>
            <person name="Pelin A."/>
            <person name="Henrissat B."/>
            <person name="Reynolds N.K."/>
            <person name="Benny G.L."/>
            <person name="Smith M.E."/>
            <person name="James T.Y."/>
            <person name="Grigoriev I.V."/>
        </authorList>
    </citation>
    <scope>NUCLEOTIDE SEQUENCE [LARGE SCALE GENOMIC DNA]</scope>
    <source>
        <strain evidence="7">RSA 468</strain>
    </source>
</reference>
<comment type="similarity">
    <text evidence="2 4">Belongs to the ATPase inhibitor family.</text>
</comment>
<evidence type="ECO:0000256" key="5">
    <source>
        <dbReference type="SAM" id="MobiDB-lite"/>
    </source>
</evidence>
<proteinExistence type="inferred from homology"/>
<name>A0A4P9ZNL3_9FUNG</name>
<evidence type="ECO:0000256" key="2">
    <source>
        <dbReference type="ARBA" id="ARBA00010901"/>
    </source>
</evidence>
<dbReference type="AlphaFoldDB" id="A0A4P9ZNL3"/>
<feature type="compositionally biased region" description="Basic and acidic residues" evidence="5">
    <location>
        <begin position="80"/>
        <end position="97"/>
    </location>
</feature>
<comment type="subcellular location">
    <subcellularLocation>
        <location evidence="1">Mitochondrion</location>
    </subcellularLocation>
</comment>
<dbReference type="InterPro" id="IPR007648">
    <property type="entry name" value="ATPase_inhibitor_mt"/>
</dbReference>
<evidence type="ECO:0000256" key="4">
    <source>
        <dbReference type="RuleBase" id="RU368087"/>
    </source>
</evidence>
<dbReference type="Proteomes" id="UP000268162">
    <property type="component" value="Unassembled WGS sequence"/>
</dbReference>
<evidence type="ECO:0000313" key="7">
    <source>
        <dbReference type="Proteomes" id="UP000268162"/>
    </source>
</evidence>
<feature type="region of interest" description="Disordered" evidence="5">
    <location>
        <begin position="76"/>
        <end position="97"/>
    </location>
</feature>
<dbReference type="GO" id="GO:0005739">
    <property type="term" value="C:mitochondrion"/>
    <property type="evidence" value="ECO:0007669"/>
    <property type="project" value="UniProtKB-SubCell"/>
</dbReference>
<keyword evidence="3" id="KW-0496">Mitochondrion</keyword>
<accession>A0A4P9ZNL3</accession>
<dbReference type="GO" id="GO:0042030">
    <property type="term" value="F:ATPase inhibitor activity"/>
    <property type="evidence" value="ECO:0007669"/>
    <property type="project" value="InterPro"/>
</dbReference>
<keyword evidence="7" id="KW-1185">Reference proteome</keyword>
<comment type="function">
    <text evidence="4">Inhibits the enzyme activity of ATPase.</text>
</comment>
<sequence length="97" mass="10926">MAISTKTTSMLLSAAFRARFAIARPLAVQKAFYTEGAIPRGGGAFSEKENAIENKYIHEQEMLKIQQLKEKLAKAQESIDSTKKELDEHIEKQKKSQ</sequence>
<protein>
    <recommendedName>
        <fullName evidence="4">ATPase inhibitor, mitochondrial</fullName>
    </recommendedName>
</protein>
<dbReference type="Pfam" id="PF04568">
    <property type="entry name" value="IATP"/>
    <property type="match status" value="1"/>
</dbReference>
<evidence type="ECO:0000313" key="6">
    <source>
        <dbReference type="EMBL" id="RKP34883.1"/>
    </source>
</evidence>
<gene>
    <name evidence="6" type="ORF">BJ085DRAFT_40263</name>
</gene>
<evidence type="ECO:0000256" key="3">
    <source>
        <dbReference type="ARBA" id="ARBA00023128"/>
    </source>
</evidence>
<organism evidence="6 7">
    <name type="scientific">Dimargaris cristalligena</name>
    <dbReference type="NCBI Taxonomy" id="215637"/>
    <lineage>
        <taxon>Eukaryota</taxon>
        <taxon>Fungi</taxon>
        <taxon>Fungi incertae sedis</taxon>
        <taxon>Zoopagomycota</taxon>
        <taxon>Kickxellomycotina</taxon>
        <taxon>Dimargaritomycetes</taxon>
        <taxon>Dimargaritales</taxon>
        <taxon>Dimargaritaceae</taxon>
        <taxon>Dimargaris</taxon>
    </lineage>
</organism>
<evidence type="ECO:0000256" key="1">
    <source>
        <dbReference type="ARBA" id="ARBA00004173"/>
    </source>
</evidence>
<dbReference type="EMBL" id="ML003037">
    <property type="protein sequence ID" value="RKP34883.1"/>
    <property type="molecule type" value="Genomic_DNA"/>
</dbReference>